<protein>
    <submittedName>
        <fullName evidence="2">Isoaspartyl peptidase/L-asparaginase 2</fullName>
    </submittedName>
</protein>
<name>A0A371I8S7_MUCPR</name>
<feature type="compositionally biased region" description="Basic residues" evidence="1">
    <location>
        <begin position="234"/>
        <end position="243"/>
    </location>
</feature>
<gene>
    <name evidence="2" type="ORF">CR513_04018</name>
</gene>
<evidence type="ECO:0000313" key="2">
    <source>
        <dbReference type="EMBL" id="RDY11344.1"/>
    </source>
</evidence>
<organism evidence="2 3">
    <name type="scientific">Mucuna pruriens</name>
    <name type="common">Velvet bean</name>
    <name type="synonym">Dolichos pruriens</name>
    <dbReference type="NCBI Taxonomy" id="157652"/>
    <lineage>
        <taxon>Eukaryota</taxon>
        <taxon>Viridiplantae</taxon>
        <taxon>Streptophyta</taxon>
        <taxon>Embryophyta</taxon>
        <taxon>Tracheophyta</taxon>
        <taxon>Spermatophyta</taxon>
        <taxon>Magnoliopsida</taxon>
        <taxon>eudicotyledons</taxon>
        <taxon>Gunneridae</taxon>
        <taxon>Pentapetalae</taxon>
        <taxon>rosids</taxon>
        <taxon>fabids</taxon>
        <taxon>Fabales</taxon>
        <taxon>Fabaceae</taxon>
        <taxon>Papilionoideae</taxon>
        <taxon>50 kb inversion clade</taxon>
        <taxon>NPAAA clade</taxon>
        <taxon>indigoferoid/millettioid clade</taxon>
        <taxon>Phaseoleae</taxon>
        <taxon>Mucuna</taxon>
    </lineage>
</organism>
<evidence type="ECO:0000313" key="3">
    <source>
        <dbReference type="Proteomes" id="UP000257109"/>
    </source>
</evidence>
<feature type="region of interest" description="Disordered" evidence="1">
    <location>
        <begin position="234"/>
        <end position="255"/>
    </location>
</feature>
<accession>A0A371I8S7</accession>
<dbReference type="AlphaFoldDB" id="A0A371I8S7"/>
<comment type="caution">
    <text evidence="2">The sequence shown here is derived from an EMBL/GenBank/DDBJ whole genome shotgun (WGS) entry which is preliminary data.</text>
</comment>
<sequence length="313" mass="35363">MGSTAITISNCHMTKHNNLMLFGARYQPWTTLPLKNARNWNQEIKTRPQVMDVIMATKVAMLRKPPCLEPVIGEFDNFLKAQVEEAYKISLNAYVSTLEDVTSELNLHHSYKEEGMARLIAVSNSDDVTYGFNCNSMFRDCATEDGFTELGITKKILTSLAPTHESRQKGAVHKSEAAKIELPRSEALMPRCVEPFEHKTLHFHPPSHSRACHEPKGRGEWDGFSENEYQLTQKGKKNAIHKQQKSEETKGLPDHSTLRRCDYRTLGSFFYSHTLPLPTDDHEPLSLDLCIAPSMVMLGLLVGSSSCPFNKLR</sequence>
<dbReference type="Proteomes" id="UP000257109">
    <property type="component" value="Unassembled WGS sequence"/>
</dbReference>
<reference evidence="2" key="1">
    <citation type="submission" date="2018-05" db="EMBL/GenBank/DDBJ databases">
        <title>Draft genome of Mucuna pruriens seed.</title>
        <authorList>
            <person name="Nnadi N.E."/>
            <person name="Vos R."/>
            <person name="Hasami M.H."/>
            <person name="Devisetty U.K."/>
            <person name="Aguiy J.C."/>
        </authorList>
    </citation>
    <scope>NUCLEOTIDE SEQUENCE [LARGE SCALE GENOMIC DNA]</scope>
    <source>
        <strain evidence="2">JCA_2017</strain>
    </source>
</reference>
<evidence type="ECO:0000256" key="1">
    <source>
        <dbReference type="SAM" id="MobiDB-lite"/>
    </source>
</evidence>
<feature type="non-terminal residue" evidence="2">
    <location>
        <position position="1"/>
    </location>
</feature>
<dbReference type="STRING" id="157652.A0A371I8S7"/>
<keyword evidence="3" id="KW-1185">Reference proteome</keyword>
<feature type="compositionally biased region" description="Basic and acidic residues" evidence="1">
    <location>
        <begin position="244"/>
        <end position="255"/>
    </location>
</feature>
<dbReference type="EMBL" id="QJKJ01000660">
    <property type="protein sequence ID" value="RDY11344.1"/>
    <property type="molecule type" value="Genomic_DNA"/>
</dbReference>
<proteinExistence type="predicted"/>